<organism evidence="1 2">
    <name type="scientific">Aspergillus melleus</name>
    <dbReference type="NCBI Taxonomy" id="138277"/>
    <lineage>
        <taxon>Eukaryota</taxon>
        <taxon>Fungi</taxon>
        <taxon>Dikarya</taxon>
        <taxon>Ascomycota</taxon>
        <taxon>Pezizomycotina</taxon>
        <taxon>Eurotiomycetes</taxon>
        <taxon>Eurotiomycetidae</taxon>
        <taxon>Eurotiales</taxon>
        <taxon>Aspergillaceae</taxon>
        <taxon>Aspergillus</taxon>
        <taxon>Aspergillus subgen. Circumdati</taxon>
    </lineage>
</organism>
<reference evidence="1 2" key="1">
    <citation type="journal article" date="2023" name="ACS Omega">
        <title>Identification of the Neoaspergillic Acid Biosynthesis Gene Cluster by Establishing an In Vitro CRISPR-Ribonucleoprotein Genetic System in Aspergillus melleus.</title>
        <authorList>
            <person name="Yuan B."/>
            <person name="Grau M.F."/>
            <person name="Murata R.M."/>
            <person name="Torok T."/>
            <person name="Venkateswaran K."/>
            <person name="Stajich J.E."/>
            <person name="Wang C.C.C."/>
        </authorList>
    </citation>
    <scope>NUCLEOTIDE SEQUENCE [LARGE SCALE GENOMIC DNA]</scope>
    <source>
        <strain evidence="1 2">IMV 1140</strain>
    </source>
</reference>
<dbReference type="Proteomes" id="UP001177260">
    <property type="component" value="Unassembled WGS sequence"/>
</dbReference>
<comment type="caution">
    <text evidence="1">The sequence shown here is derived from an EMBL/GenBank/DDBJ whole genome shotgun (WGS) entry which is preliminary data.</text>
</comment>
<name>A0ACC3AQ83_9EURO</name>
<protein>
    <submittedName>
        <fullName evidence="1">Uncharacterized protein</fullName>
    </submittedName>
</protein>
<accession>A0ACC3AQ83</accession>
<dbReference type="EMBL" id="JAOPJF010000104">
    <property type="protein sequence ID" value="KAK1139568.1"/>
    <property type="molecule type" value="Genomic_DNA"/>
</dbReference>
<gene>
    <name evidence="1" type="ORF">N8T08_000641</name>
</gene>
<keyword evidence="2" id="KW-1185">Reference proteome</keyword>
<proteinExistence type="predicted"/>
<evidence type="ECO:0000313" key="1">
    <source>
        <dbReference type="EMBL" id="KAK1139568.1"/>
    </source>
</evidence>
<evidence type="ECO:0000313" key="2">
    <source>
        <dbReference type="Proteomes" id="UP001177260"/>
    </source>
</evidence>
<sequence length="346" mass="37405">MNPIQWVLSLIKSLLTLFLPSTGDRSIYGLDHAVLNTPIPPPSMWMNMGYWKDESDLPDACRALLEQVLIAAGLLDSAGHPVPTDRQLRLIDVGIGCGDQSLHMVNLRKPGAQAPSNDRNDGVDGVAPPLFDSYVGLTLLPEQAELARQRFEASATASMKPTSTEPTQVDIFCADAADPTSWSQELQRAIAGASSDAPSRTTTLLLALDCLYHFQPSRAPLLTYAATDLHASFMAFDLLLSDTATAWQRLLLRGVCLMTGAPYTNFLTQSEYEALLVRAGYSIDGIVVTDISEHVLGGLAGFIRTKDARMRRVGMSVGGKFRAAAMVFAWWARSGIVRGVVVVAGL</sequence>